<organism evidence="1 2">
    <name type="scientific">Nitrosospira multiformis</name>
    <dbReference type="NCBI Taxonomy" id="1231"/>
    <lineage>
        <taxon>Bacteria</taxon>
        <taxon>Pseudomonadati</taxon>
        <taxon>Pseudomonadota</taxon>
        <taxon>Betaproteobacteria</taxon>
        <taxon>Nitrosomonadales</taxon>
        <taxon>Nitrosomonadaceae</taxon>
        <taxon>Nitrosospira</taxon>
    </lineage>
</organism>
<dbReference type="GO" id="GO:0016485">
    <property type="term" value="P:protein processing"/>
    <property type="evidence" value="ECO:0007669"/>
    <property type="project" value="TreeGrafter"/>
</dbReference>
<dbReference type="NCBIfam" id="TIGR00072">
    <property type="entry name" value="hydrog_prot"/>
    <property type="match status" value="1"/>
</dbReference>
<dbReference type="GO" id="GO:0008047">
    <property type="term" value="F:enzyme activator activity"/>
    <property type="evidence" value="ECO:0007669"/>
    <property type="project" value="InterPro"/>
</dbReference>
<comment type="caution">
    <text evidence="1">The sequence shown here is derived from an EMBL/GenBank/DDBJ whole genome shotgun (WGS) entry which is preliminary data.</text>
</comment>
<gene>
    <name evidence="1" type="ORF">C8R21_10569</name>
</gene>
<name>A0A2T5IES7_9PROT</name>
<evidence type="ECO:0000313" key="1">
    <source>
        <dbReference type="EMBL" id="PTQ82309.1"/>
    </source>
</evidence>
<dbReference type="Gene3D" id="3.40.50.1450">
    <property type="entry name" value="HybD-like"/>
    <property type="match status" value="1"/>
</dbReference>
<keyword evidence="1" id="KW-0645">Protease</keyword>
<dbReference type="InterPro" id="IPR023430">
    <property type="entry name" value="Pept_HybD-like_dom_sf"/>
</dbReference>
<dbReference type="AlphaFoldDB" id="A0A2T5IES7"/>
<dbReference type="PANTHER" id="PTHR30302">
    <property type="entry name" value="HYDROGENASE 1 MATURATION PROTEASE"/>
    <property type="match status" value="1"/>
</dbReference>
<proteinExistence type="predicted"/>
<reference evidence="1 2" key="1">
    <citation type="submission" date="2018-04" db="EMBL/GenBank/DDBJ databases">
        <title>Active sludge and wastewater microbial communities from Klosterneuburg, Austria.</title>
        <authorList>
            <person name="Wagner M."/>
        </authorList>
    </citation>
    <scope>NUCLEOTIDE SEQUENCE [LARGE SCALE GENOMIC DNA]</scope>
    <source>
        <strain evidence="1 2">Nl12</strain>
    </source>
</reference>
<dbReference type="EMBL" id="QAOK01000005">
    <property type="protein sequence ID" value="PTQ82309.1"/>
    <property type="molecule type" value="Genomic_DNA"/>
</dbReference>
<protein>
    <submittedName>
        <fullName evidence="1">Hydrogenase maturation protease</fullName>
    </submittedName>
</protein>
<dbReference type="GO" id="GO:0004175">
    <property type="term" value="F:endopeptidase activity"/>
    <property type="evidence" value="ECO:0007669"/>
    <property type="project" value="TreeGrafter"/>
</dbReference>
<dbReference type="CDD" id="cd06066">
    <property type="entry name" value="H2MP_NAD-link-bidir"/>
    <property type="match status" value="1"/>
</dbReference>
<dbReference type="RefSeq" id="WP_107761586.1">
    <property type="nucleotide sequence ID" value="NZ_QAOK01000005.1"/>
</dbReference>
<keyword evidence="1" id="KW-0378">Hydrolase</keyword>
<dbReference type="PANTHER" id="PTHR30302:SF5">
    <property type="entry name" value="SLR1876 PROTEIN"/>
    <property type="match status" value="1"/>
</dbReference>
<dbReference type="Proteomes" id="UP000244152">
    <property type="component" value="Unassembled WGS sequence"/>
</dbReference>
<sequence length="181" mass="20075">MRGEEADTARSLKISGISDLTPPLLVFGYGNPSRGDDALGPLLIERLEALGLPNVELLTDFQLQIEHALDLQSRDRVLFVDASVSCVRPYAFSRLNARKDASFTSHIMSPMALLHAYQNLYGIPPPAYLLQVRGERFELGEPLSPEATVNLDASFDLVKGLCSDLDLIAWEKWVNHEQTLP</sequence>
<dbReference type="SUPFAM" id="SSF53163">
    <property type="entry name" value="HybD-like"/>
    <property type="match status" value="1"/>
</dbReference>
<accession>A0A2T5IES7</accession>
<evidence type="ECO:0000313" key="2">
    <source>
        <dbReference type="Proteomes" id="UP000244152"/>
    </source>
</evidence>
<dbReference type="InterPro" id="IPR000671">
    <property type="entry name" value="Peptidase_A31"/>
</dbReference>